<name>A0ABS4J9M8_9BACL</name>
<sequence>MVIISQHSMDNVVLFPKTVDFYEQELTRFLQTEQYGEALQLLAFLLQFPHVEAGRLGQWEALQQWLQVTFPEYASPASSMGLESGMDLDREPEDDEAEDEEGLLRQIVAEKTMADASYPQRLIQMLKEGTTEQQFIALEQLAFVELEGVDEQLCDWLAATKLHPGLQFKTLQTLKQKGQTGFISIPRNDGQISVEIEDTPLSSMDFPPAIRDMMKRVEEISEVDQPDFPYFAEQTWNQFLAYVYGTSTYAEMIKQEDDSIDVWASALHAVLQELIFGKADRADLMEKYGITSQMLLQWKQAHAILYKFTKAVFPVLK</sequence>
<protein>
    <submittedName>
        <fullName evidence="1">Uncharacterized protein</fullName>
    </submittedName>
</protein>
<dbReference type="EMBL" id="JAGGLB010000041">
    <property type="protein sequence ID" value="MBP1995956.1"/>
    <property type="molecule type" value="Genomic_DNA"/>
</dbReference>
<proteinExistence type="predicted"/>
<accession>A0ABS4J9M8</accession>
<evidence type="ECO:0000313" key="1">
    <source>
        <dbReference type="EMBL" id="MBP1995956.1"/>
    </source>
</evidence>
<gene>
    <name evidence="1" type="ORF">J2Z66_007598</name>
</gene>
<dbReference type="RefSeq" id="WP_209977954.1">
    <property type="nucleotide sequence ID" value="NZ_JAGGLB010000041.1"/>
</dbReference>
<keyword evidence="2" id="KW-1185">Reference proteome</keyword>
<reference evidence="1 2" key="1">
    <citation type="submission" date="2021-03" db="EMBL/GenBank/DDBJ databases">
        <title>Genomic Encyclopedia of Type Strains, Phase IV (KMG-IV): sequencing the most valuable type-strain genomes for metagenomic binning, comparative biology and taxonomic classification.</title>
        <authorList>
            <person name="Goeker M."/>
        </authorList>
    </citation>
    <scope>NUCLEOTIDE SEQUENCE [LARGE SCALE GENOMIC DNA]</scope>
    <source>
        <strain evidence="1 2">DSM 26048</strain>
    </source>
</reference>
<dbReference type="Proteomes" id="UP001519287">
    <property type="component" value="Unassembled WGS sequence"/>
</dbReference>
<comment type="caution">
    <text evidence="1">The sequence shown here is derived from an EMBL/GenBank/DDBJ whole genome shotgun (WGS) entry which is preliminary data.</text>
</comment>
<organism evidence="1 2">
    <name type="scientific">Paenibacillus eucommiae</name>
    <dbReference type="NCBI Taxonomy" id="1355755"/>
    <lineage>
        <taxon>Bacteria</taxon>
        <taxon>Bacillati</taxon>
        <taxon>Bacillota</taxon>
        <taxon>Bacilli</taxon>
        <taxon>Bacillales</taxon>
        <taxon>Paenibacillaceae</taxon>
        <taxon>Paenibacillus</taxon>
    </lineage>
</organism>
<evidence type="ECO:0000313" key="2">
    <source>
        <dbReference type="Proteomes" id="UP001519287"/>
    </source>
</evidence>